<gene>
    <name evidence="1" type="ORF">KUTeg_006082</name>
</gene>
<accession>A0ABQ9FFF6</accession>
<keyword evidence="2" id="KW-1185">Reference proteome</keyword>
<dbReference type="EMBL" id="JARBDR010000328">
    <property type="protein sequence ID" value="KAJ8316068.1"/>
    <property type="molecule type" value="Genomic_DNA"/>
</dbReference>
<name>A0ABQ9FFF6_TEGGR</name>
<organism evidence="1 2">
    <name type="scientific">Tegillarca granosa</name>
    <name type="common">Malaysian cockle</name>
    <name type="synonym">Anadara granosa</name>
    <dbReference type="NCBI Taxonomy" id="220873"/>
    <lineage>
        <taxon>Eukaryota</taxon>
        <taxon>Metazoa</taxon>
        <taxon>Spiralia</taxon>
        <taxon>Lophotrochozoa</taxon>
        <taxon>Mollusca</taxon>
        <taxon>Bivalvia</taxon>
        <taxon>Autobranchia</taxon>
        <taxon>Pteriomorphia</taxon>
        <taxon>Arcoida</taxon>
        <taxon>Arcoidea</taxon>
        <taxon>Arcidae</taxon>
        <taxon>Tegillarca</taxon>
    </lineage>
</organism>
<reference evidence="1 2" key="1">
    <citation type="submission" date="2022-12" db="EMBL/GenBank/DDBJ databases">
        <title>Chromosome-level genome of Tegillarca granosa.</title>
        <authorList>
            <person name="Kim J."/>
        </authorList>
    </citation>
    <scope>NUCLEOTIDE SEQUENCE [LARGE SCALE GENOMIC DNA]</scope>
    <source>
        <strain evidence="1">Teg-2019</strain>
        <tissue evidence="1">Adductor muscle</tissue>
    </source>
</reference>
<sequence>MIIKQRQQNKQTKLGFLNSHDIYPAPLNMPVFELDPCQSSQNRHPNIKQNESSIESFNLLDMLQMSDNESIILENDLIGETSNPDVNSGGTCFKLFKTYFDGRITNLQNELSIGNDILKRKLKKDVAVKLEGEGNQIQYTFHCDILSDLARLQRNINPDDTASVNIVSRIILKIKKRNKLIRIADKSPGGWKTVREYESDDLASDSEDKKRQRSAENRAFVKLKSRKSENIHMLGTRHRLQFPDLPLQRLHLILHMVFKELDFWIKNLSNLNCKRSTSYSLPSVLFYSDARDVASGACTFGLGNAVFHISQTRHEFDMERAKDIFSSGLWAMLPNPVNQELVSLAQRLPEFCLHSKAENTVMLLPISI</sequence>
<evidence type="ECO:0000313" key="2">
    <source>
        <dbReference type="Proteomes" id="UP001217089"/>
    </source>
</evidence>
<dbReference type="Proteomes" id="UP001217089">
    <property type="component" value="Unassembled WGS sequence"/>
</dbReference>
<evidence type="ECO:0000313" key="1">
    <source>
        <dbReference type="EMBL" id="KAJ8316068.1"/>
    </source>
</evidence>
<comment type="caution">
    <text evidence="1">The sequence shown here is derived from an EMBL/GenBank/DDBJ whole genome shotgun (WGS) entry which is preliminary data.</text>
</comment>
<proteinExistence type="predicted"/>
<protein>
    <submittedName>
        <fullName evidence="1">Uncharacterized protein</fullName>
    </submittedName>
</protein>